<protein>
    <submittedName>
        <fullName evidence="1">Uncharacterized protein</fullName>
    </submittedName>
</protein>
<accession>A0A0A9C8A2</accession>
<evidence type="ECO:0000313" key="1">
    <source>
        <dbReference type="EMBL" id="JAD67752.1"/>
    </source>
</evidence>
<reference evidence="1" key="1">
    <citation type="submission" date="2014-09" db="EMBL/GenBank/DDBJ databases">
        <authorList>
            <person name="Magalhaes I.L.F."/>
            <person name="Oliveira U."/>
            <person name="Santos F.R."/>
            <person name="Vidigal T.H.D.A."/>
            <person name="Brescovit A.D."/>
            <person name="Santos A.J."/>
        </authorList>
    </citation>
    <scope>NUCLEOTIDE SEQUENCE</scope>
    <source>
        <tissue evidence="1">Shoot tissue taken approximately 20 cm above the soil surface</tissue>
    </source>
</reference>
<sequence length="49" mass="5626">MAPNSALTTYVARKFLTSQYVSLKHIPQEEGLWEGENCRILSLMLLKLM</sequence>
<reference evidence="1" key="2">
    <citation type="journal article" date="2015" name="Data Brief">
        <title>Shoot transcriptome of the giant reed, Arundo donax.</title>
        <authorList>
            <person name="Barrero R.A."/>
            <person name="Guerrero F.D."/>
            <person name="Moolhuijzen P."/>
            <person name="Goolsby J.A."/>
            <person name="Tidwell J."/>
            <person name="Bellgard S.E."/>
            <person name="Bellgard M.I."/>
        </authorList>
    </citation>
    <scope>NUCLEOTIDE SEQUENCE</scope>
    <source>
        <tissue evidence="1">Shoot tissue taken approximately 20 cm above the soil surface</tissue>
    </source>
</reference>
<dbReference type="AlphaFoldDB" id="A0A0A9C8A2"/>
<name>A0A0A9C8A2_ARUDO</name>
<dbReference type="EMBL" id="GBRH01230143">
    <property type="protein sequence ID" value="JAD67752.1"/>
    <property type="molecule type" value="Transcribed_RNA"/>
</dbReference>
<organism evidence="1">
    <name type="scientific">Arundo donax</name>
    <name type="common">Giant reed</name>
    <name type="synonym">Donax arundinaceus</name>
    <dbReference type="NCBI Taxonomy" id="35708"/>
    <lineage>
        <taxon>Eukaryota</taxon>
        <taxon>Viridiplantae</taxon>
        <taxon>Streptophyta</taxon>
        <taxon>Embryophyta</taxon>
        <taxon>Tracheophyta</taxon>
        <taxon>Spermatophyta</taxon>
        <taxon>Magnoliopsida</taxon>
        <taxon>Liliopsida</taxon>
        <taxon>Poales</taxon>
        <taxon>Poaceae</taxon>
        <taxon>PACMAD clade</taxon>
        <taxon>Arundinoideae</taxon>
        <taxon>Arundineae</taxon>
        <taxon>Arundo</taxon>
    </lineage>
</organism>
<proteinExistence type="predicted"/>